<dbReference type="AlphaFoldDB" id="A0A644YTN7"/>
<keyword evidence="1" id="KW-1133">Transmembrane helix</keyword>
<organism evidence="2">
    <name type="scientific">bioreactor metagenome</name>
    <dbReference type="NCBI Taxonomy" id="1076179"/>
    <lineage>
        <taxon>unclassified sequences</taxon>
        <taxon>metagenomes</taxon>
        <taxon>ecological metagenomes</taxon>
    </lineage>
</organism>
<feature type="transmembrane region" description="Helical" evidence="1">
    <location>
        <begin position="18"/>
        <end position="35"/>
    </location>
</feature>
<sequence length="45" mass="5493">MDKQNFKSVVFEDFNEQYMYFFAIALFFFVIELLIGEKRTGKKLF</sequence>
<proteinExistence type="predicted"/>
<name>A0A644YTN7_9ZZZZ</name>
<reference evidence="2" key="1">
    <citation type="submission" date="2019-08" db="EMBL/GenBank/DDBJ databases">
        <authorList>
            <person name="Kucharzyk K."/>
            <person name="Murdoch R.W."/>
            <person name="Higgins S."/>
            <person name="Loffler F."/>
        </authorList>
    </citation>
    <scope>NUCLEOTIDE SEQUENCE</scope>
</reference>
<protein>
    <submittedName>
        <fullName evidence="2">Uncharacterized protein</fullName>
    </submittedName>
</protein>
<evidence type="ECO:0000256" key="1">
    <source>
        <dbReference type="SAM" id="Phobius"/>
    </source>
</evidence>
<keyword evidence="1" id="KW-0472">Membrane</keyword>
<accession>A0A644YTN7</accession>
<keyword evidence="1" id="KW-0812">Transmembrane</keyword>
<gene>
    <name evidence="2" type="ORF">SDC9_76374</name>
</gene>
<evidence type="ECO:0000313" key="2">
    <source>
        <dbReference type="EMBL" id="MPM29833.1"/>
    </source>
</evidence>
<comment type="caution">
    <text evidence="2">The sequence shown here is derived from an EMBL/GenBank/DDBJ whole genome shotgun (WGS) entry which is preliminary data.</text>
</comment>
<dbReference type="EMBL" id="VSSQ01005621">
    <property type="protein sequence ID" value="MPM29833.1"/>
    <property type="molecule type" value="Genomic_DNA"/>
</dbReference>